<dbReference type="eggNOG" id="KOG2250">
    <property type="taxonomic scope" value="Eukaryota"/>
</dbReference>
<dbReference type="EMBL" id="AMQM01000946">
    <property type="status" value="NOT_ANNOTATED_CDS"/>
    <property type="molecule type" value="Genomic_DNA"/>
</dbReference>
<dbReference type="InterPro" id="IPR033922">
    <property type="entry name" value="NAD_bind_Glu_DH"/>
</dbReference>
<comment type="similarity">
    <text evidence="2 7 9">Belongs to the Glu/Leu/Phe/Val dehydrogenases family.</text>
</comment>
<dbReference type="GO" id="GO:0006538">
    <property type="term" value="P:L-glutamate catabolic process"/>
    <property type="evidence" value="ECO:0000318"/>
    <property type="project" value="GO_Central"/>
</dbReference>
<dbReference type="AlphaFoldDB" id="T1FNZ8"/>
<evidence type="ECO:0000256" key="7">
    <source>
        <dbReference type="PIRNR" id="PIRNR000185"/>
    </source>
</evidence>
<gene>
    <name evidence="12" type="primary">20210545</name>
    <name evidence="11" type="ORF">HELRODRAFT_186449</name>
</gene>
<sequence>MRSVYARALQTSLTKSYTVATLPDGDVGFRQSVDQYYDRAALILEDRLVESFGDRTPERERRRKVNGMLNIIKPCNTFLSMTFPIKRDNGDYELITAWRAQHSHHRKPCKGGIIFSDKIDAEYVKANAALTTYKLACVGVPFGGAHAGVQIDPTKYSDVELEKIVRRLTIEMAKRSFIGPAIDVPAPDLGATDLMMSYMADTYKSTLGHMDLNAIATVTAKAISQGGIRGRDAAIGLGIYYGLRTFMKEALYLSSVGLTPGFYNKTFIVQGFGHVGLHTAKLLHSAGARCIGVEEVGGAIYNDEGINPDELEEYYKEHKTLVGFPGAAAYSGDSILEEECDILCPCATHDVIHSGNVGHIKAKVIAEGANGPITPQAYQVLLESNKLVLPDLFINSGAVIVSYLEWLKNIRHVSFGRLTFKYTKDTNYMLLDSVQKSLERIFGRKPGSIPVTPSEQFGKRIAGASETDIVYSSLEYTIENASRDLMSNAQKYDLGLDLRTAAYITALEKIFEVYKEAGLTLA</sequence>
<dbReference type="InterPro" id="IPR046346">
    <property type="entry name" value="Aminoacid_DH-like_N_sf"/>
</dbReference>
<reference evidence="11 13" key="2">
    <citation type="journal article" date="2013" name="Nature">
        <title>Insights into bilaterian evolution from three spiralian genomes.</title>
        <authorList>
            <person name="Simakov O."/>
            <person name="Marletaz F."/>
            <person name="Cho S.J."/>
            <person name="Edsinger-Gonzales E."/>
            <person name="Havlak P."/>
            <person name="Hellsten U."/>
            <person name="Kuo D.H."/>
            <person name="Larsson T."/>
            <person name="Lv J."/>
            <person name="Arendt D."/>
            <person name="Savage R."/>
            <person name="Osoegawa K."/>
            <person name="de Jong P."/>
            <person name="Grimwood J."/>
            <person name="Chapman J.A."/>
            <person name="Shapiro H."/>
            <person name="Aerts A."/>
            <person name="Otillar R.P."/>
            <person name="Terry A.Y."/>
            <person name="Boore J.L."/>
            <person name="Grigoriev I.V."/>
            <person name="Lindberg D.R."/>
            <person name="Seaver E.C."/>
            <person name="Weisblat D.A."/>
            <person name="Putnam N.H."/>
            <person name="Rokhsar D.S."/>
        </authorList>
    </citation>
    <scope>NUCLEOTIDE SEQUENCE</scope>
</reference>
<dbReference type="FunCoup" id="T1FNZ8">
    <property type="interactions" value="1115"/>
</dbReference>
<dbReference type="Gene3D" id="1.10.287.140">
    <property type="match status" value="1"/>
</dbReference>
<reference evidence="13" key="1">
    <citation type="submission" date="2012-12" db="EMBL/GenBank/DDBJ databases">
        <authorList>
            <person name="Hellsten U."/>
            <person name="Grimwood J."/>
            <person name="Chapman J.A."/>
            <person name="Shapiro H."/>
            <person name="Aerts A."/>
            <person name="Otillar R.P."/>
            <person name="Terry A.Y."/>
            <person name="Boore J.L."/>
            <person name="Simakov O."/>
            <person name="Marletaz F."/>
            <person name="Cho S.-J."/>
            <person name="Edsinger-Gonzales E."/>
            <person name="Havlak P."/>
            <person name="Kuo D.-H."/>
            <person name="Larsson T."/>
            <person name="Lv J."/>
            <person name="Arendt D."/>
            <person name="Savage R."/>
            <person name="Osoegawa K."/>
            <person name="de Jong P."/>
            <person name="Lindberg D.R."/>
            <person name="Seaver E.C."/>
            <person name="Weisblat D.A."/>
            <person name="Putnam N.H."/>
            <person name="Grigoriev I.V."/>
            <person name="Rokhsar D.S."/>
        </authorList>
    </citation>
    <scope>NUCLEOTIDE SEQUENCE</scope>
</reference>
<dbReference type="HOGENOM" id="CLU_025763_1_0_1"/>
<dbReference type="GO" id="GO:0005739">
    <property type="term" value="C:mitochondrion"/>
    <property type="evidence" value="ECO:0000318"/>
    <property type="project" value="GO_Central"/>
</dbReference>
<dbReference type="PANTHER" id="PTHR11606">
    <property type="entry name" value="GLUTAMATE DEHYDROGENASE"/>
    <property type="match status" value="1"/>
</dbReference>
<dbReference type="InterPro" id="IPR006097">
    <property type="entry name" value="Glu/Leu/Phe/Val/Trp_DH_dimer"/>
</dbReference>
<comment type="catalytic activity">
    <reaction evidence="6">
        <text>L-glutamate + NADP(+) + H2O = 2-oxoglutarate + NH4(+) + NADPH + H(+)</text>
        <dbReference type="Rhea" id="RHEA:11612"/>
        <dbReference type="ChEBI" id="CHEBI:15377"/>
        <dbReference type="ChEBI" id="CHEBI:15378"/>
        <dbReference type="ChEBI" id="CHEBI:16810"/>
        <dbReference type="ChEBI" id="CHEBI:28938"/>
        <dbReference type="ChEBI" id="CHEBI:29985"/>
        <dbReference type="ChEBI" id="CHEBI:57783"/>
        <dbReference type="ChEBI" id="CHEBI:58349"/>
        <dbReference type="EC" id="1.4.1.3"/>
    </reaction>
</comment>
<dbReference type="InterPro" id="IPR006095">
    <property type="entry name" value="Glu/Leu/Phe/Val/Trp_DH"/>
</dbReference>
<dbReference type="PRINTS" id="PR00082">
    <property type="entry name" value="GLFDHDRGNASE"/>
</dbReference>
<dbReference type="Pfam" id="PF02812">
    <property type="entry name" value="ELFV_dehydrog_N"/>
    <property type="match status" value="1"/>
</dbReference>
<dbReference type="Gene3D" id="3.40.50.720">
    <property type="entry name" value="NAD(P)-binding Rossmann-like Domain"/>
    <property type="match status" value="1"/>
</dbReference>
<dbReference type="Gene3D" id="3.40.50.10860">
    <property type="entry name" value="Leucine Dehydrogenase, chain A, domain 1"/>
    <property type="match status" value="1"/>
</dbReference>
<evidence type="ECO:0000256" key="6">
    <source>
        <dbReference type="ARBA" id="ARBA00048577"/>
    </source>
</evidence>
<dbReference type="SMART" id="SM00839">
    <property type="entry name" value="ELFV_dehydrog"/>
    <property type="match status" value="1"/>
</dbReference>
<evidence type="ECO:0000256" key="8">
    <source>
        <dbReference type="PIRSR" id="PIRSR000185-3"/>
    </source>
</evidence>
<dbReference type="InterPro" id="IPR036291">
    <property type="entry name" value="NAD(P)-bd_dom_sf"/>
</dbReference>
<feature type="site" description="Important for catalysis" evidence="8">
    <location>
        <position position="188"/>
    </location>
</feature>
<keyword evidence="3 7" id="KW-0560">Oxidoreductase</keyword>
<dbReference type="GeneID" id="20210545"/>
<dbReference type="Pfam" id="PF00208">
    <property type="entry name" value="ELFV_dehydrog"/>
    <property type="match status" value="1"/>
</dbReference>
<protein>
    <recommendedName>
        <fullName evidence="7">Glutamate dehydrogenase</fullName>
    </recommendedName>
</protein>
<dbReference type="GO" id="GO:0004352">
    <property type="term" value="F:glutamate dehydrogenase (NAD+) activity"/>
    <property type="evidence" value="ECO:0000318"/>
    <property type="project" value="GO_Central"/>
</dbReference>
<dbReference type="EnsemblMetazoa" id="HelroT186449">
    <property type="protein sequence ID" value="HelroP186449"/>
    <property type="gene ID" value="HelroG186449"/>
</dbReference>
<keyword evidence="13" id="KW-1185">Reference proteome</keyword>
<evidence type="ECO:0000256" key="4">
    <source>
        <dbReference type="ARBA" id="ARBA00023128"/>
    </source>
</evidence>
<evidence type="ECO:0000256" key="2">
    <source>
        <dbReference type="ARBA" id="ARBA00006382"/>
    </source>
</evidence>
<reference evidence="12" key="3">
    <citation type="submission" date="2015-06" db="UniProtKB">
        <authorList>
            <consortium name="EnsemblMetazoa"/>
        </authorList>
    </citation>
    <scope>IDENTIFICATION</scope>
</reference>
<feature type="domain" description="Glutamate/phenylalanine/leucine/valine/L-tryptophan dehydrogenase C-terminal" evidence="10">
    <location>
        <begin position="228"/>
        <end position="518"/>
    </location>
</feature>
<dbReference type="KEGG" id="hro:HELRODRAFT_186449"/>
<comment type="catalytic activity">
    <reaction evidence="5">
        <text>L-glutamate + NAD(+) + H2O = 2-oxoglutarate + NH4(+) + NADH + H(+)</text>
        <dbReference type="Rhea" id="RHEA:15133"/>
        <dbReference type="ChEBI" id="CHEBI:15377"/>
        <dbReference type="ChEBI" id="CHEBI:15378"/>
        <dbReference type="ChEBI" id="CHEBI:16810"/>
        <dbReference type="ChEBI" id="CHEBI:28938"/>
        <dbReference type="ChEBI" id="CHEBI:29985"/>
        <dbReference type="ChEBI" id="CHEBI:57540"/>
        <dbReference type="ChEBI" id="CHEBI:57945"/>
        <dbReference type="EC" id="1.4.1.3"/>
    </reaction>
</comment>
<organism evidence="12 13">
    <name type="scientific">Helobdella robusta</name>
    <name type="common">Californian leech</name>
    <dbReference type="NCBI Taxonomy" id="6412"/>
    <lineage>
        <taxon>Eukaryota</taxon>
        <taxon>Metazoa</taxon>
        <taxon>Spiralia</taxon>
        <taxon>Lophotrochozoa</taxon>
        <taxon>Annelida</taxon>
        <taxon>Clitellata</taxon>
        <taxon>Hirudinea</taxon>
        <taxon>Rhynchobdellida</taxon>
        <taxon>Glossiphoniidae</taxon>
        <taxon>Helobdella</taxon>
    </lineage>
</organism>
<dbReference type="OMA" id="MIMGWMM"/>
<dbReference type="FunFam" id="3.40.50.720:FF:000100">
    <property type="entry name" value="Glutamate dehydrogenase 1, mitochondrial"/>
    <property type="match status" value="1"/>
</dbReference>
<dbReference type="PIRSF" id="PIRSF000185">
    <property type="entry name" value="Glu_DH"/>
    <property type="match status" value="1"/>
</dbReference>
<dbReference type="EMBL" id="KB096742">
    <property type="protein sequence ID" value="ESO02589.1"/>
    <property type="molecule type" value="Genomic_DNA"/>
</dbReference>
<evidence type="ECO:0000313" key="13">
    <source>
        <dbReference type="Proteomes" id="UP000015101"/>
    </source>
</evidence>
<dbReference type="SUPFAM" id="SSF53223">
    <property type="entry name" value="Aminoacid dehydrogenase-like, N-terminal domain"/>
    <property type="match status" value="1"/>
</dbReference>
<proteinExistence type="inferred from homology"/>
<dbReference type="RefSeq" id="XP_009019997.1">
    <property type="nucleotide sequence ID" value="XM_009021749.1"/>
</dbReference>
<keyword evidence="4" id="KW-0496">Mitochondrion</keyword>
<comment type="subcellular location">
    <subcellularLocation>
        <location evidence="1">Mitochondrion</location>
    </subcellularLocation>
</comment>
<accession>T1FNZ8</accession>
<evidence type="ECO:0000256" key="9">
    <source>
        <dbReference type="RuleBase" id="RU004417"/>
    </source>
</evidence>
<dbReference type="CTD" id="20210545"/>
<evidence type="ECO:0000256" key="3">
    <source>
        <dbReference type="ARBA" id="ARBA00023002"/>
    </source>
</evidence>
<dbReference type="CDD" id="cd01076">
    <property type="entry name" value="NAD_bind_1_Glu_DH"/>
    <property type="match status" value="1"/>
</dbReference>
<dbReference type="SUPFAM" id="SSF51735">
    <property type="entry name" value="NAD(P)-binding Rossmann-fold domains"/>
    <property type="match status" value="1"/>
</dbReference>
<dbReference type="InterPro" id="IPR014362">
    <property type="entry name" value="Glu_DH"/>
</dbReference>
<name>T1FNZ8_HELRO</name>
<dbReference type="Proteomes" id="UP000015101">
    <property type="component" value="Unassembled WGS sequence"/>
</dbReference>
<dbReference type="OrthoDB" id="6718861at2759"/>
<dbReference type="PANTHER" id="PTHR11606:SF13">
    <property type="entry name" value="GLUTAMATE DEHYDROGENASE 1, MITOCHONDRIAL"/>
    <property type="match status" value="1"/>
</dbReference>
<evidence type="ECO:0000256" key="1">
    <source>
        <dbReference type="ARBA" id="ARBA00004173"/>
    </source>
</evidence>
<dbReference type="InterPro" id="IPR006096">
    <property type="entry name" value="Glu/Leu/Phe/Val/Trp_DH_C"/>
</dbReference>
<dbReference type="STRING" id="6412.T1FNZ8"/>
<dbReference type="InParanoid" id="T1FNZ8"/>
<evidence type="ECO:0000313" key="12">
    <source>
        <dbReference type="EnsemblMetazoa" id="HelroP186449"/>
    </source>
</evidence>
<evidence type="ECO:0000259" key="10">
    <source>
        <dbReference type="SMART" id="SM00839"/>
    </source>
</evidence>
<evidence type="ECO:0000256" key="5">
    <source>
        <dbReference type="ARBA" id="ARBA00047867"/>
    </source>
</evidence>
<evidence type="ECO:0000313" key="11">
    <source>
        <dbReference type="EMBL" id="ESO02589.1"/>
    </source>
</evidence>